<comment type="similarity">
    <text evidence="2">Belongs to the eukaryotic RPC7 RNA polymerase subunit family.</text>
</comment>
<dbReference type="PANTHER" id="PTHR15367">
    <property type="entry name" value="DNA-DIRECTED RNA POLYMERASE III"/>
    <property type="match status" value="1"/>
</dbReference>
<comment type="subcellular location">
    <subcellularLocation>
        <location evidence="1">Nucleus</location>
    </subcellularLocation>
</comment>
<feature type="region of interest" description="Disordered" evidence="4">
    <location>
        <begin position="1"/>
        <end position="37"/>
    </location>
</feature>
<sequence>MQHGSNLQENIFLEKKGGKRHRTEGKTGGMEERPNLQVGGPLRLPLDWLGELTNGELWEADLERHQLEEDRQISSWLRRVFRVGEGQQVFPIGCLNPQAPSIMASRGGGRGCGRGQLTFNVEAVGIGKGDALPPPTLQPSPLFPPLEFRPVPLPSGEEGEYVLALKQELRGAMRQLPYFIRPAVPKRDVERYSDKYQMSGPIDNAIDWNPDWRRLPRELRIRVRKLQKERTTIILPKRPPKTTEDKEETIQKLEETDYIMSYFDNGEDFGDYSHAHDHRATEISLPMGMCGPNLAFQDLQFCSQELGAVWFMRLQERMELSYRTAREVELKRSLWGYGAKNILGSETEIKDSSELEDER</sequence>
<evidence type="ECO:0000256" key="1">
    <source>
        <dbReference type="ARBA" id="ARBA00004123"/>
    </source>
</evidence>
<accession>A0A6B0SA09</accession>
<dbReference type="Pfam" id="PF11705">
    <property type="entry name" value="RNA_pol_3_Rpc31"/>
    <property type="match status" value="1"/>
</dbReference>
<dbReference type="PANTHER" id="PTHR15367:SF4">
    <property type="entry name" value="DNA-DIRECTED RNA POLYMERASE III SUBUNIT RPC7-LIKE"/>
    <property type="match status" value="1"/>
</dbReference>
<dbReference type="InterPro" id="IPR024661">
    <property type="entry name" value="RNA_pol_III_Rpc31"/>
</dbReference>
<comment type="caution">
    <text evidence="5">The sequence shown here is derived from an EMBL/GenBank/DDBJ whole genome shotgun (WGS) entry which is preliminary data.</text>
</comment>
<reference evidence="5" key="1">
    <citation type="submission" date="2019-10" db="EMBL/GenBank/DDBJ databases">
        <title>The sequence and de novo assembly of the wild yak genome.</title>
        <authorList>
            <person name="Liu Y."/>
        </authorList>
    </citation>
    <scope>NUCLEOTIDE SEQUENCE [LARGE SCALE GENOMIC DNA]</scope>
    <source>
        <strain evidence="5">WY2019</strain>
    </source>
</reference>
<evidence type="ECO:0000313" key="6">
    <source>
        <dbReference type="Proteomes" id="UP000322234"/>
    </source>
</evidence>
<evidence type="ECO:0000256" key="3">
    <source>
        <dbReference type="ARBA" id="ARBA00023242"/>
    </source>
</evidence>
<evidence type="ECO:0000256" key="4">
    <source>
        <dbReference type="SAM" id="MobiDB-lite"/>
    </source>
</evidence>
<evidence type="ECO:0000256" key="2">
    <source>
        <dbReference type="ARBA" id="ARBA00008352"/>
    </source>
</evidence>
<organism evidence="5 6">
    <name type="scientific">Bos mutus</name>
    <name type="common">wild yak</name>
    <dbReference type="NCBI Taxonomy" id="72004"/>
    <lineage>
        <taxon>Eukaryota</taxon>
        <taxon>Metazoa</taxon>
        <taxon>Chordata</taxon>
        <taxon>Craniata</taxon>
        <taxon>Vertebrata</taxon>
        <taxon>Euteleostomi</taxon>
        <taxon>Mammalia</taxon>
        <taxon>Eutheria</taxon>
        <taxon>Laurasiatheria</taxon>
        <taxon>Artiodactyla</taxon>
        <taxon>Ruminantia</taxon>
        <taxon>Pecora</taxon>
        <taxon>Bovidae</taxon>
        <taxon>Bovinae</taxon>
        <taxon>Bos</taxon>
    </lineage>
</organism>
<dbReference type="EMBL" id="VBQZ03000235">
    <property type="protein sequence ID" value="MXQ98355.1"/>
    <property type="molecule type" value="Genomic_DNA"/>
</dbReference>
<proteinExistence type="inferred from homology"/>
<dbReference type="AlphaFoldDB" id="A0A6B0SA09"/>
<dbReference type="GO" id="GO:0006383">
    <property type="term" value="P:transcription by RNA polymerase III"/>
    <property type="evidence" value="ECO:0007669"/>
    <property type="project" value="InterPro"/>
</dbReference>
<protein>
    <submittedName>
        <fullName evidence="5">Uncharacterized protein</fullName>
    </submittedName>
</protein>
<keyword evidence="3" id="KW-0539">Nucleus</keyword>
<evidence type="ECO:0000313" key="5">
    <source>
        <dbReference type="EMBL" id="MXQ98355.1"/>
    </source>
</evidence>
<keyword evidence="6" id="KW-1185">Reference proteome</keyword>
<gene>
    <name evidence="5" type="ORF">E5288_WYG008753</name>
</gene>
<dbReference type="Proteomes" id="UP000322234">
    <property type="component" value="Unassembled WGS sequence"/>
</dbReference>
<dbReference type="GO" id="GO:0005666">
    <property type="term" value="C:RNA polymerase III complex"/>
    <property type="evidence" value="ECO:0007669"/>
    <property type="project" value="TreeGrafter"/>
</dbReference>
<name>A0A6B0SA09_9CETA</name>